<dbReference type="InterPro" id="IPR013083">
    <property type="entry name" value="Znf_RING/FYVE/PHD"/>
</dbReference>
<dbReference type="Pfam" id="PF00076">
    <property type="entry name" value="RRM_1"/>
    <property type="match status" value="1"/>
</dbReference>
<reference evidence="2" key="2">
    <citation type="submission" date="2022-06" db="UniProtKB">
        <authorList>
            <consortium name="EnsemblMetazoa"/>
        </authorList>
    </citation>
    <scope>IDENTIFICATION</scope>
    <source>
        <strain evidence="2">PS312</strain>
    </source>
</reference>
<dbReference type="PANTHER" id="PTHR16450">
    <property type="entry name" value="RING FINGER PROTEIN 186"/>
    <property type="match status" value="1"/>
</dbReference>
<protein>
    <submittedName>
        <fullName evidence="2">RNA binding protein</fullName>
    </submittedName>
</protein>
<dbReference type="FunFam" id="3.30.40.10:FF:001275">
    <property type="entry name" value="Uncharacterized protein"/>
    <property type="match status" value="1"/>
</dbReference>
<dbReference type="PROSITE" id="PS50089">
    <property type="entry name" value="ZF_RING_2"/>
    <property type="match status" value="1"/>
</dbReference>
<dbReference type="SUPFAM" id="SSF57850">
    <property type="entry name" value="RING/U-box"/>
    <property type="match status" value="1"/>
</dbReference>
<feature type="compositionally biased region" description="Basic and acidic residues" evidence="1">
    <location>
        <begin position="160"/>
        <end position="186"/>
    </location>
</feature>
<dbReference type="EnsemblMetazoa" id="PPA36211.1">
    <property type="protein sequence ID" value="PPA36211.1"/>
    <property type="gene ID" value="WBGene00274580"/>
</dbReference>
<dbReference type="SMART" id="SM00184">
    <property type="entry name" value="RING"/>
    <property type="match status" value="1"/>
</dbReference>
<accession>A0A8R1UQJ8</accession>
<dbReference type="AlphaFoldDB" id="A0A2A6CVM7"/>
<accession>A0A2A6CVM7</accession>
<dbReference type="Pfam" id="PF13920">
    <property type="entry name" value="zf-C3HC4_3"/>
    <property type="match status" value="1"/>
</dbReference>
<dbReference type="Proteomes" id="UP000005239">
    <property type="component" value="Unassembled WGS sequence"/>
</dbReference>
<evidence type="ECO:0000256" key="1">
    <source>
        <dbReference type="SAM" id="MobiDB-lite"/>
    </source>
</evidence>
<dbReference type="InterPro" id="IPR035979">
    <property type="entry name" value="RBD_domain_sf"/>
</dbReference>
<dbReference type="CDD" id="cd00590">
    <property type="entry name" value="RRM_SF"/>
    <property type="match status" value="1"/>
</dbReference>
<evidence type="ECO:0000313" key="2">
    <source>
        <dbReference type="EnsemblMetazoa" id="PPA36211.1"/>
    </source>
</evidence>
<gene>
    <name evidence="2" type="primary">WBGene00274580</name>
</gene>
<dbReference type="InterPro" id="IPR000504">
    <property type="entry name" value="RRM_dom"/>
</dbReference>
<feature type="region of interest" description="Disordered" evidence="1">
    <location>
        <begin position="160"/>
        <end position="206"/>
    </location>
</feature>
<name>A0A2A6CVM7_PRIPA</name>
<dbReference type="InterPro" id="IPR001841">
    <property type="entry name" value="Znf_RING"/>
</dbReference>
<dbReference type="PROSITE" id="PS50102">
    <property type="entry name" value="RRM"/>
    <property type="match status" value="1"/>
</dbReference>
<dbReference type="GO" id="GO:0003723">
    <property type="term" value="F:RNA binding"/>
    <property type="evidence" value="ECO:0007669"/>
    <property type="project" value="UniProtKB-UniRule"/>
</dbReference>
<dbReference type="InterPro" id="IPR012677">
    <property type="entry name" value="Nucleotide-bd_a/b_plait_sf"/>
</dbReference>
<dbReference type="SMART" id="SM00360">
    <property type="entry name" value="RRM"/>
    <property type="match status" value="1"/>
</dbReference>
<keyword evidence="3" id="KW-1185">Reference proteome</keyword>
<dbReference type="Gene3D" id="3.30.70.330">
    <property type="match status" value="1"/>
</dbReference>
<sequence length="359" mass="39932">MPNISIYNAVGNLNGKFVEVKNVSNHTYLNENGTESRDNALTSFLVSGYLLENADTLLQAVCAVVNDFEDQPAERKAPALTPQEKENKIKVLRMEEEERPTRRFSRECRICFASSPKSRAVLTACGHTACMACVLHMEKDGRLDCPYCRKRGGYVKLHEEHEDEEKNTYEKDDEKEEKKEEEKATAKVDSPLPSMTLTPRNNAEPRPSLFSVNAPEFIPRPSVIASSLSGLSPISAPPHLSMSRNQSNSSACMNSLSSTCAHNSVWCTSPPARTVLSGPITIYSVYIGNLYPSTTEQSLRTLFSIVGEVHSIILPVHYPMSGRRAHFGFCQFTNESSAQNAVDMFNGHNGMVVLRYMRS</sequence>
<evidence type="ECO:0000313" key="3">
    <source>
        <dbReference type="Proteomes" id="UP000005239"/>
    </source>
</evidence>
<proteinExistence type="predicted"/>
<organism evidence="2 3">
    <name type="scientific">Pristionchus pacificus</name>
    <name type="common">Parasitic nematode worm</name>
    <dbReference type="NCBI Taxonomy" id="54126"/>
    <lineage>
        <taxon>Eukaryota</taxon>
        <taxon>Metazoa</taxon>
        <taxon>Ecdysozoa</taxon>
        <taxon>Nematoda</taxon>
        <taxon>Chromadorea</taxon>
        <taxon>Rhabditida</taxon>
        <taxon>Rhabditina</taxon>
        <taxon>Diplogasteromorpha</taxon>
        <taxon>Diplogasteroidea</taxon>
        <taxon>Neodiplogasteridae</taxon>
        <taxon>Pristionchus</taxon>
    </lineage>
</organism>
<dbReference type="SUPFAM" id="SSF54928">
    <property type="entry name" value="RNA-binding domain, RBD"/>
    <property type="match status" value="1"/>
</dbReference>
<dbReference type="CDD" id="cd16449">
    <property type="entry name" value="RING-HC"/>
    <property type="match status" value="1"/>
</dbReference>
<dbReference type="PANTHER" id="PTHR16450:SF1">
    <property type="entry name" value="PROTEIN CBG12045"/>
    <property type="match status" value="1"/>
</dbReference>
<dbReference type="Gene3D" id="3.30.40.10">
    <property type="entry name" value="Zinc/RING finger domain, C3HC4 (zinc finger)"/>
    <property type="match status" value="1"/>
</dbReference>
<reference evidence="3" key="1">
    <citation type="journal article" date="2008" name="Nat. Genet.">
        <title>The Pristionchus pacificus genome provides a unique perspective on nematode lifestyle and parasitism.</title>
        <authorList>
            <person name="Dieterich C."/>
            <person name="Clifton S.W."/>
            <person name="Schuster L.N."/>
            <person name="Chinwalla A."/>
            <person name="Delehaunty K."/>
            <person name="Dinkelacker I."/>
            <person name="Fulton L."/>
            <person name="Fulton R."/>
            <person name="Godfrey J."/>
            <person name="Minx P."/>
            <person name="Mitreva M."/>
            <person name="Roeseler W."/>
            <person name="Tian H."/>
            <person name="Witte H."/>
            <person name="Yang S.P."/>
            <person name="Wilson R.K."/>
            <person name="Sommer R.J."/>
        </authorList>
    </citation>
    <scope>NUCLEOTIDE SEQUENCE [LARGE SCALE GENOMIC DNA]</scope>
    <source>
        <strain evidence="3">PS312</strain>
    </source>
</reference>